<dbReference type="STRING" id="113562.SAMN04489716_5577"/>
<dbReference type="InterPro" id="IPR000683">
    <property type="entry name" value="Gfo/Idh/MocA-like_OxRdtase_N"/>
</dbReference>
<gene>
    <name evidence="2" type="ORF">SAMN04489716_5577</name>
</gene>
<dbReference type="Proteomes" id="UP000198688">
    <property type="component" value="Chromosome I"/>
</dbReference>
<organism evidence="2 3">
    <name type="scientific">Actinoplanes derwentensis</name>
    <dbReference type="NCBI Taxonomy" id="113562"/>
    <lineage>
        <taxon>Bacteria</taxon>
        <taxon>Bacillati</taxon>
        <taxon>Actinomycetota</taxon>
        <taxon>Actinomycetes</taxon>
        <taxon>Micromonosporales</taxon>
        <taxon>Micromonosporaceae</taxon>
        <taxon>Actinoplanes</taxon>
    </lineage>
</organism>
<dbReference type="Gene3D" id="3.40.50.720">
    <property type="entry name" value="NAD(P)-binding Rossmann-like Domain"/>
    <property type="match status" value="1"/>
</dbReference>
<reference evidence="2 3" key="1">
    <citation type="submission" date="2016-10" db="EMBL/GenBank/DDBJ databases">
        <authorList>
            <person name="de Groot N.N."/>
        </authorList>
    </citation>
    <scope>NUCLEOTIDE SEQUENCE [LARGE SCALE GENOMIC DNA]</scope>
    <source>
        <strain evidence="2 3">DSM 43941</strain>
    </source>
</reference>
<dbReference type="SUPFAM" id="SSF51735">
    <property type="entry name" value="NAD(P)-binding Rossmann-fold domains"/>
    <property type="match status" value="1"/>
</dbReference>
<dbReference type="EMBL" id="LT629758">
    <property type="protein sequence ID" value="SDT68135.1"/>
    <property type="molecule type" value="Genomic_DNA"/>
</dbReference>
<dbReference type="InterPro" id="IPR036291">
    <property type="entry name" value="NAD(P)-bd_dom_sf"/>
</dbReference>
<feature type="domain" description="Gfo/Idh/MocA-like oxidoreductase N-terminal" evidence="1">
    <location>
        <begin position="3"/>
        <end position="101"/>
    </location>
</feature>
<dbReference type="OrthoDB" id="505700at2"/>
<dbReference type="AlphaFoldDB" id="A0A1H2CC59"/>
<keyword evidence="3" id="KW-1185">Reference proteome</keyword>
<evidence type="ECO:0000313" key="2">
    <source>
        <dbReference type="EMBL" id="SDT68135.1"/>
    </source>
</evidence>
<dbReference type="Pfam" id="PF01408">
    <property type="entry name" value="GFO_IDH_MocA"/>
    <property type="match status" value="1"/>
</dbReference>
<evidence type="ECO:0000313" key="3">
    <source>
        <dbReference type="Proteomes" id="UP000198688"/>
    </source>
</evidence>
<accession>A0A1H2CC59</accession>
<dbReference type="RefSeq" id="WP_092547456.1">
    <property type="nucleotide sequence ID" value="NZ_BOMJ01000043.1"/>
</dbReference>
<evidence type="ECO:0000259" key="1">
    <source>
        <dbReference type="Pfam" id="PF01408"/>
    </source>
</evidence>
<name>A0A1H2CC59_9ACTN</name>
<dbReference type="GO" id="GO:0000166">
    <property type="term" value="F:nucleotide binding"/>
    <property type="evidence" value="ECO:0007669"/>
    <property type="project" value="InterPro"/>
</dbReference>
<sequence>MIIAIVGVGTIGSLHATHLREAGHTVLTMDPYQPSDLTGLQQMHRERAAAVDAWIVASPTDTHLDNLRQILDIRPAARVLLEKPSVSLGQLDDLTELLGAHPEASVAVNNVYGYGEPVAALAEAVRRRSGAGDPIRQVTVEFTKNRRADVDAGRFVDLHYGEVGYEWFHLLAVLRRILPRPEYQAFLDSAPEQVTSEIRVRGIGASFPDINLYASMHGVIGFPNLAIRDFASPMARHHLHDALIPYGYALRYRVAHVEFASGAWVRLVFEPGFGVSNDYKNVHTVREGDHIGAPGHVTEVRGNQLKGAVLTQLELLVAGPSGFRPEVYHAEHEYMASLTRHLHQQAQSIHSSAVPRALARVARST</sequence>
<protein>
    <submittedName>
        <fullName evidence="2">Predicted dehydrogenase</fullName>
    </submittedName>
</protein>
<proteinExistence type="predicted"/>